<gene>
    <name evidence="1" type="ORF">UFOVP309_38</name>
    <name evidence="2" type="ORF">UFOVP946_45</name>
</gene>
<name>A0A6J5PN91_9CAUD</name>
<evidence type="ECO:0000313" key="2">
    <source>
        <dbReference type="EMBL" id="CAB4173349.1"/>
    </source>
</evidence>
<reference evidence="2" key="1">
    <citation type="submission" date="2020-05" db="EMBL/GenBank/DDBJ databases">
        <authorList>
            <person name="Chiriac C."/>
            <person name="Salcher M."/>
            <person name="Ghai R."/>
            <person name="Kavagutti S V."/>
        </authorList>
    </citation>
    <scope>NUCLEOTIDE SEQUENCE</scope>
</reference>
<evidence type="ECO:0000313" key="1">
    <source>
        <dbReference type="EMBL" id="CAB4136596.1"/>
    </source>
</evidence>
<proteinExistence type="predicted"/>
<dbReference type="EMBL" id="LR796897">
    <property type="protein sequence ID" value="CAB4173349.1"/>
    <property type="molecule type" value="Genomic_DNA"/>
</dbReference>
<accession>A0A6J5PN91</accession>
<dbReference type="EMBL" id="LR796320">
    <property type="protein sequence ID" value="CAB4136596.1"/>
    <property type="molecule type" value="Genomic_DNA"/>
</dbReference>
<organism evidence="2">
    <name type="scientific">uncultured Caudovirales phage</name>
    <dbReference type="NCBI Taxonomy" id="2100421"/>
    <lineage>
        <taxon>Viruses</taxon>
        <taxon>Duplodnaviria</taxon>
        <taxon>Heunggongvirae</taxon>
        <taxon>Uroviricota</taxon>
        <taxon>Caudoviricetes</taxon>
        <taxon>Peduoviridae</taxon>
        <taxon>Maltschvirus</taxon>
        <taxon>Maltschvirus maltsch</taxon>
    </lineage>
</organism>
<protein>
    <submittedName>
        <fullName evidence="2">Uncharacterized protein</fullName>
    </submittedName>
</protein>
<sequence>MCEEINININETNETINIVSTEIVEVIDVNVGETVEEVTFNITEEIIQVNINKVTGGGGEQTLAETLVLGNNTGGTDILLNNDDVIQLENNSSIRKGTYDFGQGGGVSRICGVDYEDMWQGGIRHVFDSNGYIRNSTNGFNAVPNFSFDASLRFKVGSFWTLDDGTTYICTDATIGAAVWELYNVIPTNTSDLTNDGEDGVNPFITAADLPTAVTSVGLTMPPAFVVTNSPITESGDIAVTGAGLVSQYVRGDGTLANFPNSTGGGSSVNYYLNGSVSQGTFGGNTYYQMSKTPILGAGTNFTRTNGQGNGYIASFITDAGDPSFLNIPGGNWNVEFYFQSSSTGGSPQFYAELYKVSATNVFTLVASGSANPEGITNGTTVDQYFTSIPVPQTSLLITDRLAIRIYVITSGRTITLHTENGNICEVLTTFTTGITALNGLTTQVQNLAVGTGATNFNITSSGDTHTFNLLFNIRRNANNSSNNNINYNGYAVTGSAESSAVWTIKRLTIAASGSITTATATNVAWTNRESATYI</sequence>